<gene>
    <name evidence="1" type="ORF">Plil01_000991900</name>
</gene>
<evidence type="ECO:0000313" key="1">
    <source>
        <dbReference type="EMBL" id="GMF24273.1"/>
    </source>
</evidence>
<reference evidence="1" key="1">
    <citation type="submission" date="2023-04" db="EMBL/GenBank/DDBJ databases">
        <title>Phytophthora lilii NBRC 32176.</title>
        <authorList>
            <person name="Ichikawa N."/>
            <person name="Sato H."/>
            <person name="Tonouchi N."/>
        </authorList>
    </citation>
    <scope>NUCLEOTIDE SEQUENCE</scope>
    <source>
        <strain evidence="1">NBRC 32176</strain>
    </source>
</reference>
<name>A0A9W6TX88_9STRA</name>
<keyword evidence="2" id="KW-1185">Reference proteome</keyword>
<dbReference type="EMBL" id="BSXW01000510">
    <property type="protein sequence ID" value="GMF24273.1"/>
    <property type="molecule type" value="Genomic_DNA"/>
</dbReference>
<sequence length="129" mass="15405">MSIFPYFKTHGIDKFKITLVKEYEVVDKQHLQAYEQLWIAKFRKTAVNKNNAFTIDQLRKKDYRANNKDSIRAYNKEYYKANKQRWDAISKARLAARSNCECVGKYSAANHHVHVRPQKHKRWLEEQSA</sequence>
<organism evidence="1 2">
    <name type="scientific">Phytophthora lilii</name>
    <dbReference type="NCBI Taxonomy" id="2077276"/>
    <lineage>
        <taxon>Eukaryota</taxon>
        <taxon>Sar</taxon>
        <taxon>Stramenopiles</taxon>
        <taxon>Oomycota</taxon>
        <taxon>Peronosporomycetes</taxon>
        <taxon>Peronosporales</taxon>
        <taxon>Peronosporaceae</taxon>
        <taxon>Phytophthora</taxon>
    </lineage>
</organism>
<dbReference type="OrthoDB" id="120726at2759"/>
<dbReference type="Proteomes" id="UP001165083">
    <property type="component" value="Unassembled WGS sequence"/>
</dbReference>
<protein>
    <submittedName>
        <fullName evidence="1">Unnamed protein product</fullName>
    </submittedName>
</protein>
<proteinExistence type="predicted"/>
<accession>A0A9W6TX88</accession>
<evidence type="ECO:0000313" key="2">
    <source>
        <dbReference type="Proteomes" id="UP001165083"/>
    </source>
</evidence>
<comment type="caution">
    <text evidence="1">The sequence shown here is derived from an EMBL/GenBank/DDBJ whole genome shotgun (WGS) entry which is preliminary data.</text>
</comment>
<dbReference type="AlphaFoldDB" id="A0A9W6TX88"/>